<gene>
    <name evidence="2" type="ORF">N7644_15235</name>
</gene>
<evidence type="ECO:0000313" key="3">
    <source>
        <dbReference type="Proteomes" id="UP001159329"/>
    </source>
</evidence>
<dbReference type="Proteomes" id="UP001159329">
    <property type="component" value="Unassembled WGS sequence"/>
</dbReference>
<feature type="transmembrane region" description="Helical" evidence="1">
    <location>
        <begin position="39"/>
        <end position="59"/>
    </location>
</feature>
<dbReference type="EMBL" id="JAOEEO010000005">
    <property type="protein sequence ID" value="MDH0565021.1"/>
    <property type="molecule type" value="Genomic_DNA"/>
</dbReference>
<feature type="transmembrane region" description="Helical" evidence="1">
    <location>
        <begin position="187"/>
        <end position="206"/>
    </location>
</feature>
<comment type="caution">
    <text evidence="2">The sequence shown here is derived from an EMBL/GenBank/DDBJ whole genome shotgun (WGS) entry which is preliminary data.</text>
</comment>
<evidence type="ECO:0000256" key="1">
    <source>
        <dbReference type="SAM" id="Phobius"/>
    </source>
</evidence>
<proteinExistence type="predicted"/>
<keyword evidence="1" id="KW-0812">Transmembrane</keyword>
<keyword evidence="1" id="KW-1133">Transmembrane helix</keyword>
<dbReference type="AlphaFoldDB" id="A0AA42I9Y2"/>
<protein>
    <submittedName>
        <fullName evidence="2">Uncharacterized protein</fullName>
    </submittedName>
</protein>
<accession>A0AA42I9Y2</accession>
<evidence type="ECO:0000313" key="2">
    <source>
        <dbReference type="EMBL" id="MDH0565021.1"/>
    </source>
</evidence>
<sequence length="207" mass="23484">MRSKRKPGTATDHHQDIQYLYPVDREGRYGSKNPPLSNTLVICLGSFMMMVMVAMNYLIYFDQFHFVLLIMAIIGALLHFLKLIYQIFDVLDTRYCYQNSIDPVLGLVLAIMLGWLVGSIANAMPVGILVIAEQFVNGSKHPQTLKLWQHYTGTEHRIILQSMCATLFVLIALVSNLLYGLMKVKRLSPLISAIAILLAYLLICLYE</sequence>
<keyword evidence="1" id="KW-0472">Membrane</keyword>
<reference evidence="2" key="1">
    <citation type="submission" date="2022-09" db="EMBL/GenBank/DDBJ databases">
        <title>Intensive care unit water sources are persistently colonized with multi-drug resistant bacteria and are the site of extensive horizontal gene transfer of antibiotic resistance genes.</title>
        <authorList>
            <person name="Diorio-Toth L."/>
        </authorList>
    </citation>
    <scope>NUCLEOTIDE SEQUENCE</scope>
    <source>
        <strain evidence="2">GD04005</strain>
    </source>
</reference>
<dbReference type="RefSeq" id="WP_279696616.1">
    <property type="nucleotide sequence ID" value="NZ_JAOEEO010000005.1"/>
</dbReference>
<feature type="transmembrane region" description="Helical" evidence="1">
    <location>
        <begin position="66"/>
        <end position="88"/>
    </location>
</feature>
<name>A0AA42I9Y2_9GAMM</name>
<feature type="transmembrane region" description="Helical" evidence="1">
    <location>
        <begin position="158"/>
        <end position="181"/>
    </location>
</feature>
<organism evidence="2 3">
    <name type="scientific">Acinetobacter courvalinii</name>
    <dbReference type="NCBI Taxonomy" id="280147"/>
    <lineage>
        <taxon>Bacteria</taxon>
        <taxon>Pseudomonadati</taxon>
        <taxon>Pseudomonadota</taxon>
        <taxon>Gammaproteobacteria</taxon>
        <taxon>Moraxellales</taxon>
        <taxon>Moraxellaceae</taxon>
        <taxon>Acinetobacter</taxon>
    </lineage>
</organism>
<feature type="transmembrane region" description="Helical" evidence="1">
    <location>
        <begin position="108"/>
        <end position="132"/>
    </location>
</feature>